<comment type="caution">
    <text evidence="3">The sequence shown here is derived from an EMBL/GenBank/DDBJ whole genome shotgun (WGS) entry which is preliminary data.</text>
</comment>
<evidence type="ECO:0000256" key="2">
    <source>
        <dbReference type="SAM" id="Phobius"/>
    </source>
</evidence>
<keyword evidence="4" id="KW-1185">Reference proteome</keyword>
<keyword evidence="2" id="KW-1133">Transmembrane helix</keyword>
<evidence type="ECO:0000313" key="4">
    <source>
        <dbReference type="Proteomes" id="UP000383932"/>
    </source>
</evidence>
<feature type="compositionally biased region" description="Pro residues" evidence="1">
    <location>
        <begin position="356"/>
        <end position="374"/>
    </location>
</feature>
<evidence type="ECO:0000256" key="1">
    <source>
        <dbReference type="SAM" id="MobiDB-lite"/>
    </source>
</evidence>
<feature type="compositionally biased region" description="Low complexity" evidence="1">
    <location>
        <begin position="720"/>
        <end position="737"/>
    </location>
</feature>
<evidence type="ECO:0000313" key="3">
    <source>
        <dbReference type="EMBL" id="KAB5592245.1"/>
    </source>
</evidence>
<feature type="compositionally biased region" description="Low complexity" evidence="1">
    <location>
        <begin position="559"/>
        <end position="570"/>
    </location>
</feature>
<feature type="compositionally biased region" description="Gly residues" evidence="1">
    <location>
        <begin position="789"/>
        <end position="802"/>
    </location>
</feature>
<feature type="compositionally biased region" description="Polar residues" evidence="1">
    <location>
        <begin position="657"/>
        <end position="667"/>
    </location>
</feature>
<feature type="compositionally biased region" description="Pro residues" evidence="1">
    <location>
        <begin position="738"/>
        <end position="750"/>
    </location>
</feature>
<feature type="region of interest" description="Disordered" evidence="1">
    <location>
        <begin position="510"/>
        <end position="809"/>
    </location>
</feature>
<feature type="region of interest" description="Disordered" evidence="1">
    <location>
        <begin position="64"/>
        <end position="169"/>
    </location>
</feature>
<keyword evidence="2" id="KW-0812">Transmembrane</keyword>
<feature type="compositionally biased region" description="Basic residues" evidence="1">
    <location>
        <begin position="212"/>
        <end position="222"/>
    </location>
</feature>
<feature type="compositionally biased region" description="Basic residues" evidence="1">
    <location>
        <begin position="136"/>
        <end position="150"/>
    </location>
</feature>
<name>A0A5N5QKH1_9AGAM</name>
<accession>A0A5N5QKH1</accession>
<feature type="compositionally biased region" description="Low complexity" evidence="1">
    <location>
        <begin position="517"/>
        <end position="528"/>
    </location>
</feature>
<dbReference type="OrthoDB" id="3265753at2759"/>
<gene>
    <name evidence="3" type="ORF">CTheo_4290</name>
</gene>
<feature type="compositionally biased region" description="Low complexity" evidence="1">
    <location>
        <begin position="751"/>
        <end position="784"/>
    </location>
</feature>
<feature type="compositionally biased region" description="Pro residues" evidence="1">
    <location>
        <begin position="700"/>
        <end position="719"/>
    </location>
</feature>
<feature type="region of interest" description="Disordered" evidence="1">
    <location>
        <begin position="209"/>
        <end position="232"/>
    </location>
</feature>
<dbReference type="EMBL" id="SSOP01000071">
    <property type="protein sequence ID" value="KAB5592245.1"/>
    <property type="molecule type" value="Genomic_DNA"/>
</dbReference>
<keyword evidence="2" id="KW-0472">Membrane</keyword>
<dbReference type="Proteomes" id="UP000383932">
    <property type="component" value="Unassembled WGS sequence"/>
</dbReference>
<organism evidence="3 4">
    <name type="scientific">Ceratobasidium theobromae</name>
    <dbReference type="NCBI Taxonomy" id="1582974"/>
    <lineage>
        <taxon>Eukaryota</taxon>
        <taxon>Fungi</taxon>
        <taxon>Dikarya</taxon>
        <taxon>Basidiomycota</taxon>
        <taxon>Agaricomycotina</taxon>
        <taxon>Agaricomycetes</taxon>
        <taxon>Cantharellales</taxon>
        <taxon>Ceratobasidiaceae</taxon>
        <taxon>Ceratobasidium</taxon>
    </lineage>
</organism>
<feature type="compositionally biased region" description="Pro residues" evidence="1">
    <location>
        <begin position="533"/>
        <end position="558"/>
    </location>
</feature>
<proteinExistence type="predicted"/>
<protein>
    <submittedName>
        <fullName evidence="3">Uncharacterized protein</fullName>
    </submittedName>
</protein>
<feature type="compositionally biased region" description="Low complexity" evidence="1">
    <location>
        <begin position="626"/>
        <end position="641"/>
    </location>
</feature>
<reference evidence="3 4" key="1">
    <citation type="journal article" date="2019" name="Fungal Biol. Biotechnol.">
        <title>Draft genome sequence of fastidious pathogen Ceratobasidium theobromae, which causes vascular-streak dieback in Theobroma cacao.</title>
        <authorList>
            <person name="Ali S.S."/>
            <person name="Asman A."/>
            <person name="Shao J."/>
            <person name="Firmansyah A.P."/>
            <person name="Susilo A.W."/>
            <person name="Rosmana A."/>
            <person name="McMahon P."/>
            <person name="Junaid M."/>
            <person name="Guest D."/>
            <person name="Kheng T.Y."/>
            <person name="Meinhardt L.W."/>
            <person name="Bailey B.A."/>
        </authorList>
    </citation>
    <scope>NUCLEOTIDE SEQUENCE [LARGE SCALE GENOMIC DNA]</scope>
    <source>
        <strain evidence="3 4">CT2</strain>
    </source>
</reference>
<sequence length="1300" mass="140664">MAQQIPSPASQSKRPSTSVFRRIFMIPVFVFMTYLLFKYYVWVTTPAKPQIIYADRSIPLPPTLMEGSSLPQSTTPDAHPHPPRPYDPNVASASAPAPAHQTTPDPDHSMDWQDVSFMSNEADEVIPEDEDEAAYKRRKARERQRRKRMRDRANGIGRNGQPATPRRYPGTDVGQFEGTNPFADPPPDPAALAAMTPDEVRKEKMRRAARERQRKHRAVVRARRAEDEARPPDVVAATITTASASASGAPSGIQEGAMPVTSDSVGEIEQEVNPGEPHPVPYEQQPPTFAYYPPPMWPGNPFAPGQFFHPHHPHHPAPFVQNGQMMPPPHMVPILAPHQQQPPPQTMNPMQMQVSPAPPSPRPPETPADVPTPSPASAAAPALEPPPTPPTPAPALPPVPAPAATSSAAPPPPAPAPAPAPLAPVLAPTAPLAQIPMGSLMSMAAPLSQPPPPSHTPGQVFAMVLTLALNSTQSQLLRAHIMQQLRLTPVDLTELEGVIARAFDVWDRERGGDPSNQLPQAAQAPGALSTPFHYPPPSQPAQPPPHTPATPSQPPPQAQPAQEAPHQTHASVQHSPQARAHPPPSTPQSQPRPPRTSTNRRALGVGQSQVHSPLPSQSGGTLNVPRPVAGRSVSVGGVSVRNPGLGPTPGAVVSGPPSEQNQRSVSHPQRHPHAGLHQQRSASVATLPVTGQKRSAPGSHPQPPPPSQPQSAPPQPRPSHPLQQQSQPPNLHSSHSVPVPPAQARPPPTQPSTQARSQTLPSPQIQTRPQPQQQSRPGSQPQTPVMGPTSGGSGGNKGGSGSGVLSVNAVLGHGPPTLASDQALAMETTQGNPLFLPDILNLICDLSDSREWLSLMLTCRAIFPIVAPYIWGTVDFQNLTELMKLKVSEQSTVVTAIDYTRFDIYAPFVKNLAVYGRTCQYFRGELRNKALSRALKEPLLPNMTSMTMYISDLQHDADSLIWIELLLSPSLTMLRFEPDSSASLALLSYPATRAVIRKLVSTCRNIKELVVYPGDIAKDIPDDEAGPPHILWIPDIKNSFVTLTHLCDITSSIMILDGDGLAVLGGLPRLECLALYGNRGDPKNLETHVSEGFFPMLSGLTLINALPTTITKLFSIKPMVRQLTWLSVSQAYSGRTTPQEEAWLADNIPRLMKHTTHLKRFAYDAGCYSPSLRRGVFYLKRTSLLDSMSSLPLEFVSLSGLSFPHQSFLSHMAAAWPRLKVLLMPNYRIPLEELHWFSRIPQLNRLALQLSFFSLPTNWDSSNSSIEILEEASRLADACISDSVGADQVARLVVDLAGTF</sequence>
<feature type="compositionally biased region" description="Polar residues" evidence="1">
    <location>
        <begin position="606"/>
        <end position="621"/>
    </location>
</feature>
<feature type="compositionally biased region" description="Acidic residues" evidence="1">
    <location>
        <begin position="121"/>
        <end position="132"/>
    </location>
</feature>
<feature type="compositionally biased region" description="Pro residues" evidence="1">
    <location>
        <begin position="581"/>
        <end position="594"/>
    </location>
</feature>
<feature type="compositionally biased region" description="Pro residues" evidence="1">
    <location>
        <begin position="383"/>
        <end position="401"/>
    </location>
</feature>
<feature type="region of interest" description="Disordered" evidence="1">
    <location>
        <begin position="309"/>
        <end position="417"/>
    </location>
</feature>
<feature type="transmembrane region" description="Helical" evidence="2">
    <location>
        <begin position="23"/>
        <end position="42"/>
    </location>
</feature>